<name>A0A9Q0RQW9_BLOTA</name>
<sequence>MFDLDILGKKNKQKKHSTKRPRPFNSTITRNPNEGHVTNLVIPHDWRKKCQNDGIWCQMFIAKIVENGLYVSELFPKATKPTISSREEEDIKDQCKDNATLCKQMKEEAAKKSFIRSLFDQVRNNNDDNSRLWWLLMLLVPVMFIVLALLIYWLYFKNKEIHVKKNASNLSKSPTKSKKKSISSSKSKSPKKSKSRISTKSKRSPTKNKSKSSMVRRSKTKGADSKQVNMVRSVKIQS</sequence>
<keyword evidence="2" id="KW-1133">Transmembrane helix</keyword>
<keyword evidence="2" id="KW-0812">Transmembrane</keyword>
<dbReference type="EMBL" id="JAPWDV010000001">
    <property type="protein sequence ID" value="KAJ6223075.1"/>
    <property type="molecule type" value="Genomic_DNA"/>
</dbReference>
<evidence type="ECO:0000313" key="4">
    <source>
        <dbReference type="Proteomes" id="UP001142055"/>
    </source>
</evidence>
<evidence type="ECO:0000256" key="2">
    <source>
        <dbReference type="SAM" id="Phobius"/>
    </source>
</evidence>
<feature type="compositionally biased region" description="Polar residues" evidence="1">
    <location>
        <begin position="226"/>
        <end position="238"/>
    </location>
</feature>
<feature type="compositionally biased region" description="Basic residues" evidence="1">
    <location>
        <begin position="10"/>
        <end position="22"/>
    </location>
</feature>
<gene>
    <name evidence="3" type="ORF">RDWZM_001620</name>
</gene>
<reference evidence="3" key="1">
    <citation type="submission" date="2022-12" db="EMBL/GenBank/DDBJ databases">
        <title>Genome assemblies of Blomia tropicalis.</title>
        <authorList>
            <person name="Cui Y."/>
        </authorList>
    </citation>
    <scope>NUCLEOTIDE SEQUENCE</scope>
    <source>
        <tissue evidence="3">Adult mites</tissue>
    </source>
</reference>
<feature type="compositionally biased region" description="Basic residues" evidence="1">
    <location>
        <begin position="188"/>
        <end position="220"/>
    </location>
</feature>
<dbReference type="AlphaFoldDB" id="A0A9Q0RQW9"/>
<proteinExistence type="predicted"/>
<keyword evidence="4" id="KW-1185">Reference proteome</keyword>
<feature type="region of interest" description="Disordered" evidence="1">
    <location>
        <begin position="10"/>
        <end position="31"/>
    </location>
</feature>
<evidence type="ECO:0000313" key="3">
    <source>
        <dbReference type="EMBL" id="KAJ6223075.1"/>
    </source>
</evidence>
<feature type="region of interest" description="Disordered" evidence="1">
    <location>
        <begin position="167"/>
        <end position="238"/>
    </location>
</feature>
<feature type="transmembrane region" description="Helical" evidence="2">
    <location>
        <begin position="132"/>
        <end position="155"/>
    </location>
</feature>
<protein>
    <submittedName>
        <fullName evidence="3">Uncharacterized protein</fullName>
    </submittedName>
</protein>
<comment type="caution">
    <text evidence="3">The sequence shown here is derived from an EMBL/GenBank/DDBJ whole genome shotgun (WGS) entry which is preliminary data.</text>
</comment>
<organism evidence="3 4">
    <name type="scientific">Blomia tropicalis</name>
    <name type="common">Mite</name>
    <dbReference type="NCBI Taxonomy" id="40697"/>
    <lineage>
        <taxon>Eukaryota</taxon>
        <taxon>Metazoa</taxon>
        <taxon>Ecdysozoa</taxon>
        <taxon>Arthropoda</taxon>
        <taxon>Chelicerata</taxon>
        <taxon>Arachnida</taxon>
        <taxon>Acari</taxon>
        <taxon>Acariformes</taxon>
        <taxon>Sarcoptiformes</taxon>
        <taxon>Astigmata</taxon>
        <taxon>Glycyphagoidea</taxon>
        <taxon>Echimyopodidae</taxon>
        <taxon>Blomia</taxon>
    </lineage>
</organism>
<keyword evidence="2" id="KW-0472">Membrane</keyword>
<dbReference type="Proteomes" id="UP001142055">
    <property type="component" value="Chromosome 1"/>
</dbReference>
<evidence type="ECO:0000256" key="1">
    <source>
        <dbReference type="SAM" id="MobiDB-lite"/>
    </source>
</evidence>
<accession>A0A9Q0RQW9</accession>